<sequence length="392" mass="41486">MPEHDSTEAARALERFLLADPGQWGELAPRVVDAVGDRRLHEVVGATLAHVGDVRSVTDGPDGLVVQGTAGRTLAFAAADAGGRLTNLRLAPGPYRPPRLRVPAGARIAVGWALWCVLLAVRVAACWTASSVTSWCGDILIVAAAYLLMEGRLTPARLPWWLRRAMEAGGPVALVSAWRLPSLPAGHLGTELVTGLVLLGGVAGYLVWARGHHWGAELSAPLRFPLRDGTWLIAQGGGPGLNHHTPHPEQRGAIDVIGVGARGARLRSGASPDAYLIYGAKLYAPCDGDVVSAADDYADQVPGTIRYEPPYGNHVFIDTGSELVKLAHLRPGTVTVATGDRVRAGQLLGEVGNSGNTTEPHLHLHAERDGLGLDLRFTGITGTLHRGRTLRT</sequence>
<dbReference type="CDD" id="cd12797">
    <property type="entry name" value="M23_peptidase"/>
    <property type="match status" value="1"/>
</dbReference>
<dbReference type="PANTHER" id="PTHR21666:SF285">
    <property type="entry name" value="M23 FAMILY METALLOPEPTIDASE"/>
    <property type="match status" value="1"/>
</dbReference>
<dbReference type="PANTHER" id="PTHR21666">
    <property type="entry name" value="PEPTIDASE-RELATED"/>
    <property type="match status" value="1"/>
</dbReference>
<protein>
    <submittedName>
        <fullName evidence="2">Peptidase family M23</fullName>
    </submittedName>
</protein>
<dbReference type="SUPFAM" id="SSF51261">
    <property type="entry name" value="Duplicated hybrid motif"/>
    <property type="match status" value="1"/>
</dbReference>
<evidence type="ECO:0000313" key="2">
    <source>
        <dbReference type="EMBL" id="SFF39103.1"/>
    </source>
</evidence>
<dbReference type="InterPro" id="IPR011055">
    <property type="entry name" value="Dup_hybrid_motif"/>
</dbReference>
<dbReference type="InterPro" id="IPR016047">
    <property type="entry name" value="M23ase_b-sheet_dom"/>
</dbReference>
<dbReference type="Proteomes" id="UP000181942">
    <property type="component" value="Unassembled WGS sequence"/>
</dbReference>
<accession>A0A1I2IBS9</accession>
<feature type="domain" description="M23ase beta-sheet core" evidence="1">
    <location>
        <begin position="278"/>
        <end position="370"/>
    </location>
</feature>
<organism evidence="2 3">
    <name type="scientific">Streptomyces mirabilis</name>
    <dbReference type="NCBI Taxonomy" id="68239"/>
    <lineage>
        <taxon>Bacteria</taxon>
        <taxon>Bacillati</taxon>
        <taxon>Actinomycetota</taxon>
        <taxon>Actinomycetes</taxon>
        <taxon>Kitasatosporales</taxon>
        <taxon>Streptomycetaceae</taxon>
        <taxon>Streptomyces</taxon>
    </lineage>
</organism>
<dbReference type="EMBL" id="FONR01000006">
    <property type="protein sequence ID" value="SFF39103.1"/>
    <property type="molecule type" value="Genomic_DNA"/>
</dbReference>
<name>A0A1I2IBS9_9ACTN</name>
<evidence type="ECO:0000313" key="3">
    <source>
        <dbReference type="Proteomes" id="UP000181942"/>
    </source>
</evidence>
<dbReference type="Gene3D" id="2.70.70.10">
    <property type="entry name" value="Glucose Permease (Domain IIA)"/>
    <property type="match status" value="1"/>
</dbReference>
<dbReference type="AlphaFoldDB" id="A0A1I2IBS9"/>
<dbReference type="InterPro" id="IPR050570">
    <property type="entry name" value="Cell_wall_metabolism_enzyme"/>
</dbReference>
<proteinExistence type="predicted"/>
<evidence type="ECO:0000259" key="1">
    <source>
        <dbReference type="Pfam" id="PF01551"/>
    </source>
</evidence>
<dbReference type="Pfam" id="PF01551">
    <property type="entry name" value="Peptidase_M23"/>
    <property type="match status" value="1"/>
</dbReference>
<reference evidence="2 3" key="1">
    <citation type="submission" date="2016-10" db="EMBL/GenBank/DDBJ databases">
        <authorList>
            <person name="de Groot N.N."/>
        </authorList>
    </citation>
    <scope>NUCLEOTIDE SEQUENCE [LARGE SCALE GENOMIC DNA]</scope>
    <source>
        <strain evidence="2 3">OK461</strain>
    </source>
</reference>
<gene>
    <name evidence="2" type="ORF">SAMN02787118_106106</name>
</gene>
<dbReference type="RefSeq" id="WP_075028386.1">
    <property type="nucleotide sequence ID" value="NZ_FONR01000006.1"/>
</dbReference>
<dbReference type="GO" id="GO:0004222">
    <property type="term" value="F:metalloendopeptidase activity"/>
    <property type="evidence" value="ECO:0007669"/>
    <property type="project" value="TreeGrafter"/>
</dbReference>